<proteinExistence type="predicted"/>
<organism evidence="1">
    <name type="scientific">Spodoptera frugiperda</name>
    <name type="common">Fall armyworm</name>
    <dbReference type="NCBI Taxonomy" id="7108"/>
    <lineage>
        <taxon>Eukaryota</taxon>
        <taxon>Metazoa</taxon>
        <taxon>Ecdysozoa</taxon>
        <taxon>Arthropoda</taxon>
        <taxon>Hexapoda</taxon>
        <taxon>Insecta</taxon>
        <taxon>Pterygota</taxon>
        <taxon>Neoptera</taxon>
        <taxon>Endopterygota</taxon>
        <taxon>Lepidoptera</taxon>
        <taxon>Glossata</taxon>
        <taxon>Ditrysia</taxon>
        <taxon>Noctuoidea</taxon>
        <taxon>Noctuidae</taxon>
        <taxon>Amphipyrinae</taxon>
        <taxon>Spodoptera</taxon>
    </lineage>
</organism>
<accession>A0A2H1VER7</accession>
<dbReference type="EMBL" id="ODYU01002177">
    <property type="protein sequence ID" value="SOQ39338.1"/>
    <property type="molecule type" value="Genomic_DNA"/>
</dbReference>
<gene>
    <name evidence="1" type="ORF">SFRICE_019914</name>
</gene>
<reference evidence="1" key="1">
    <citation type="submission" date="2016-07" db="EMBL/GenBank/DDBJ databases">
        <authorList>
            <person name="Bretaudeau A."/>
        </authorList>
    </citation>
    <scope>NUCLEOTIDE SEQUENCE</scope>
    <source>
        <strain evidence="1">Rice</strain>
        <tissue evidence="1">Whole body</tissue>
    </source>
</reference>
<name>A0A2H1VER7_SPOFR</name>
<dbReference type="AlphaFoldDB" id="A0A2H1VER7"/>
<sequence length="233" mass="26479">MCDCRIRGLGFDSRVGQSITGRISVFRKFISSSTESGIMPSIWQQIHPLSHGTSNKNDKKWVYTTPLTNSEGKYREGTTIYFLFKSGWMRKAEDRAQWRVDTYRLMMYAVFLREENRSMTSPALGWARGSVRLLPTKNHPVPTPAFRAVRLIGRVVASATAGQGVSGSIPESSEVLLDFFRYFENFSVVARSLEMCPCPGRKLSINSGSLLEMCYATLPWMRLTSTNHIHWYT</sequence>
<protein>
    <submittedName>
        <fullName evidence="1">SFRICE_019914</fullName>
    </submittedName>
</protein>
<evidence type="ECO:0000313" key="1">
    <source>
        <dbReference type="EMBL" id="SOQ39338.1"/>
    </source>
</evidence>